<reference evidence="10" key="1">
    <citation type="submission" date="2020-06" db="EMBL/GenBank/DDBJ databases">
        <title>WGS assembly of Ceratodon purpureus strain R40.</title>
        <authorList>
            <person name="Carey S.B."/>
            <person name="Jenkins J."/>
            <person name="Shu S."/>
            <person name="Lovell J.T."/>
            <person name="Sreedasyam A."/>
            <person name="Maumus F."/>
            <person name="Tiley G.P."/>
            <person name="Fernandez-Pozo N."/>
            <person name="Barry K."/>
            <person name="Chen C."/>
            <person name="Wang M."/>
            <person name="Lipzen A."/>
            <person name="Daum C."/>
            <person name="Saski C.A."/>
            <person name="Payton A.C."/>
            <person name="Mcbreen J.C."/>
            <person name="Conrad R.E."/>
            <person name="Kollar L.M."/>
            <person name="Olsson S."/>
            <person name="Huttunen S."/>
            <person name="Landis J.B."/>
            <person name="Wickett N.J."/>
            <person name="Johnson M.G."/>
            <person name="Rensing S.A."/>
            <person name="Grimwood J."/>
            <person name="Schmutz J."/>
            <person name="Mcdaniel S.F."/>
        </authorList>
    </citation>
    <scope>NUCLEOTIDE SEQUENCE</scope>
    <source>
        <strain evidence="10">R40</strain>
    </source>
</reference>
<organism evidence="10 11">
    <name type="scientific">Ceratodon purpureus</name>
    <name type="common">Fire moss</name>
    <name type="synonym">Dicranum purpureum</name>
    <dbReference type="NCBI Taxonomy" id="3225"/>
    <lineage>
        <taxon>Eukaryota</taxon>
        <taxon>Viridiplantae</taxon>
        <taxon>Streptophyta</taxon>
        <taxon>Embryophyta</taxon>
        <taxon>Bryophyta</taxon>
        <taxon>Bryophytina</taxon>
        <taxon>Bryopsida</taxon>
        <taxon>Dicranidae</taxon>
        <taxon>Pseudoditrichales</taxon>
        <taxon>Ditrichaceae</taxon>
        <taxon>Ceratodon</taxon>
    </lineage>
</organism>
<dbReference type="AlphaFoldDB" id="A0A8T0I563"/>
<dbReference type="InterPro" id="IPR037518">
    <property type="entry name" value="MPN"/>
</dbReference>
<dbReference type="EMBL" id="CM026425">
    <property type="protein sequence ID" value="KAG0577841.1"/>
    <property type="molecule type" value="Genomic_DNA"/>
</dbReference>
<dbReference type="Pfam" id="PF18110">
    <property type="entry name" value="BRCC36_C"/>
    <property type="match status" value="1"/>
</dbReference>
<dbReference type="GO" id="GO:0008237">
    <property type="term" value="F:metallopeptidase activity"/>
    <property type="evidence" value="ECO:0007669"/>
    <property type="project" value="UniProtKB-KW"/>
</dbReference>
<protein>
    <recommendedName>
        <fullName evidence="9">MPN domain-containing protein</fullName>
    </recommendedName>
</protein>
<evidence type="ECO:0000256" key="1">
    <source>
        <dbReference type="ARBA" id="ARBA00008021"/>
    </source>
</evidence>
<evidence type="ECO:0000256" key="3">
    <source>
        <dbReference type="ARBA" id="ARBA00022723"/>
    </source>
</evidence>
<accession>A0A8T0I563</accession>
<keyword evidence="3" id="KW-0479">Metal-binding</keyword>
<keyword evidence="5" id="KW-0378">Hydrolase</keyword>
<dbReference type="GO" id="GO:0004843">
    <property type="term" value="F:cysteine-type deubiquitinase activity"/>
    <property type="evidence" value="ECO:0007669"/>
    <property type="project" value="InterPro"/>
</dbReference>
<dbReference type="PROSITE" id="PS50249">
    <property type="entry name" value="MPN"/>
    <property type="match status" value="1"/>
</dbReference>
<dbReference type="InterPro" id="IPR033860">
    <property type="entry name" value="MPN_BRCC36"/>
</dbReference>
<evidence type="ECO:0000256" key="2">
    <source>
        <dbReference type="ARBA" id="ARBA00022670"/>
    </source>
</evidence>
<evidence type="ECO:0000256" key="4">
    <source>
        <dbReference type="ARBA" id="ARBA00022786"/>
    </source>
</evidence>
<dbReference type="PANTHER" id="PTHR10410">
    <property type="entry name" value="EUKARYOTIC TRANSLATION INITIATION FACTOR 3 -RELATED"/>
    <property type="match status" value="1"/>
</dbReference>
<name>A0A8T0I563_CERPU</name>
<keyword evidence="11" id="KW-1185">Reference proteome</keyword>
<dbReference type="OrthoDB" id="446074at2759"/>
<sequence length="416" mass="45615">MALEGVKVTQEVWLTCVTHALSTETEEIMGLLLGDIQYTSKGAAIAYVWGAAPQTREDRRKDRVETNPEQLAAAAAQADRMTATTGKMTRVIGWYHSHPHITVIPSHVDVRTQGTYQMLDSGFVGLIFSCFSEDANKVGRIQAIAFQSQDGRASRSIPVWNSSPSNVPEISTTLETGDPDLDLQIATKISLEQQQGTSAALENLFATADKKQPSTNSEDDSFNMQEALHLSTLDISDAQYVRKEVPLEVLGGQSRIDVEYPLSSLVALQEILFAEEHAAYNHALKQSTNKNGQIHPLAAIHHSSTYQASLTKLLEYCLCPVLMSLWDRLQQNNLRLKFLKEEAAALQAQHASRSPSRSSNSVRNSMRTMYPVGSSNPGGQSGVPPVGNSHLGSDSQTGRPRRSSSDREHAKDLITF</sequence>
<dbReference type="GO" id="GO:0006281">
    <property type="term" value="P:DNA repair"/>
    <property type="evidence" value="ECO:0007669"/>
    <property type="project" value="InterPro"/>
</dbReference>
<evidence type="ECO:0000259" key="9">
    <source>
        <dbReference type="PROSITE" id="PS50249"/>
    </source>
</evidence>
<dbReference type="SUPFAM" id="SSF102712">
    <property type="entry name" value="JAB1/MPN domain"/>
    <property type="match status" value="1"/>
</dbReference>
<dbReference type="GO" id="GO:0006508">
    <property type="term" value="P:proteolysis"/>
    <property type="evidence" value="ECO:0007669"/>
    <property type="project" value="UniProtKB-KW"/>
</dbReference>
<evidence type="ECO:0000313" key="11">
    <source>
        <dbReference type="Proteomes" id="UP000822688"/>
    </source>
</evidence>
<keyword evidence="2" id="KW-0645">Protease</keyword>
<feature type="region of interest" description="Disordered" evidence="8">
    <location>
        <begin position="347"/>
        <end position="416"/>
    </location>
</feature>
<dbReference type="GO" id="GO:0046872">
    <property type="term" value="F:metal ion binding"/>
    <property type="evidence" value="ECO:0007669"/>
    <property type="project" value="UniProtKB-KW"/>
</dbReference>
<comment type="similarity">
    <text evidence="1">Belongs to the peptidase M67A family. BRCC36 subfamily.</text>
</comment>
<dbReference type="CDD" id="cd08068">
    <property type="entry name" value="MPN_BRCC36"/>
    <property type="match status" value="1"/>
</dbReference>
<evidence type="ECO:0000256" key="7">
    <source>
        <dbReference type="ARBA" id="ARBA00023049"/>
    </source>
</evidence>
<keyword evidence="6" id="KW-0862">Zinc</keyword>
<dbReference type="GO" id="GO:0070536">
    <property type="term" value="P:protein K63-linked deubiquitination"/>
    <property type="evidence" value="ECO:0007669"/>
    <property type="project" value="InterPro"/>
</dbReference>
<dbReference type="Gene3D" id="3.40.140.10">
    <property type="entry name" value="Cytidine Deaminase, domain 2"/>
    <property type="match status" value="1"/>
</dbReference>
<keyword evidence="4" id="KW-0833">Ubl conjugation pathway</keyword>
<feature type="compositionally biased region" description="Low complexity" evidence="8">
    <location>
        <begin position="352"/>
        <end position="367"/>
    </location>
</feature>
<keyword evidence="7" id="KW-0482">Metalloprotease</keyword>
<evidence type="ECO:0000256" key="5">
    <source>
        <dbReference type="ARBA" id="ARBA00022801"/>
    </source>
</evidence>
<evidence type="ECO:0000313" key="10">
    <source>
        <dbReference type="EMBL" id="KAG0577841.1"/>
    </source>
</evidence>
<comment type="caution">
    <text evidence="10">The sequence shown here is derived from an EMBL/GenBank/DDBJ whole genome shotgun (WGS) entry which is preliminary data.</text>
</comment>
<feature type="compositionally biased region" description="Basic and acidic residues" evidence="8">
    <location>
        <begin position="403"/>
        <end position="416"/>
    </location>
</feature>
<gene>
    <name evidence="10" type="ORF">KC19_5G185700</name>
</gene>
<dbReference type="InterPro" id="IPR040749">
    <property type="entry name" value="BRCC36_C"/>
</dbReference>
<dbReference type="Proteomes" id="UP000822688">
    <property type="component" value="Chromosome 5"/>
</dbReference>
<evidence type="ECO:0000256" key="8">
    <source>
        <dbReference type="SAM" id="MobiDB-lite"/>
    </source>
</evidence>
<dbReference type="Pfam" id="PF01398">
    <property type="entry name" value="JAB"/>
    <property type="match status" value="1"/>
</dbReference>
<feature type="domain" description="MPN" evidence="9">
    <location>
        <begin position="6"/>
        <end position="152"/>
    </location>
</feature>
<dbReference type="SMART" id="SM00232">
    <property type="entry name" value="JAB_MPN"/>
    <property type="match status" value="1"/>
</dbReference>
<evidence type="ECO:0000256" key="6">
    <source>
        <dbReference type="ARBA" id="ARBA00022833"/>
    </source>
</evidence>
<proteinExistence type="inferred from homology"/>
<dbReference type="FunFam" id="3.40.140.10:FF:000042">
    <property type="entry name" value="Mov34/MPN/PAD-1 family protein"/>
    <property type="match status" value="1"/>
</dbReference>
<dbReference type="InterPro" id="IPR000555">
    <property type="entry name" value="JAMM/MPN+_dom"/>
</dbReference>
<dbReference type="GO" id="GO:0070552">
    <property type="term" value="C:BRISC complex"/>
    <property type="evidence" value="ECO:0007669"/>
    <property type="project" value="InterPro"/>
</dbReference>
<dbReference type="InterPro" id="IPR050242">
    <property type="entry name" value="JAMM_MPN+_peptidase_M67A"/>
</dbReference>